<dbReference type="AlphaFoldDB" id="A0A133NKH8"/>
<dbReference type="SUPFAM" id="SSF53474">
    <property type="entry name" value="alpha/beta-Hydrolases"/>
    <property type="match status" value="1"/>
</dbReference>
<protein>
    <submittedName>
        <fullName evidence="1">Uncharacterized protein</fullName>
    </submittedName>
</protein>
<dbReference type="STRING" id="134605.HMPREF3206_00202"/>
<proteinExistence type="predicted"/>
<keyword evidence="2" id="KW-1185">Reference proteome</keyword>
<organism evidence="1 2">
    <name type="scientific">Fusobacterium equinum</name>
    <dbReference type="NCBI Taxonomy" id="134605"/>
    <lineage>
        <taxon>Bacteria</taxon>
        <taxon>Fusobacteriati</taxon>
        <taxon>Fusobacteriota</taxon>
        <taxon>Fusobacteriia</taxon>
        <taxon>Fusobacteriales</taxon>
        <taxon>Fusobacteriaceae</taxon>
        <taxon>Fusobacterium</taxon>
    </lineage>
</organism>
<dbReference type="PATRIC" id="fig|134605.3.peg.204"/>
<accession>A0A133NKH8</accession>
<dbReference type="Gene3D" id="3.40.50.1820">
    <property type="entry name" value="alpha/beta hydrolase"/>
    <property type="match status" value="1"/>
</dbReference>
<name>A0A133NKH8_9FUSO</name>
<evidence type="ECO:0000313" key="2">
    <source>
        <dbReference type="Proteomes" id="UP000070617"/>
    </source>
</evidence>
<evidence type="ECO:0000313" key="1">
    <source>
        <dbReference type="EMBL" id="KXA16780.1"/>
    </source>
</evidence>
<comment type="caution">
    <text evidence="1">The sequence shown here is derived from an EMBL/GenBank/DDBJ whole genome shotgun (WGS) entry which is preliminary data.</text>
</comment>
<dbReference type="RefSeq" id="WP_010680034.1">
    <property type="nucleotide sequence ID" value="NZ_KQ956512.1"/>
</dbReference>
<dbReference type="InterPro" id="IPR029058">
    <property type="entry name" value="AB_hydrolase_fold"/>
</dbReference>
<dbReference type="EMBL" id="LRPX01000006">
    <property type="protein sequence ID" value="KXA16780.1"/>
    <property type="molecule type" value="Genomic_DNA"/>
</dbReference>
<dbReference type="Proteomes" id="UP000070617">
    <property type="component" value="Unassembled WGS sequence"/>
</dbReference>
<gene>
    <name evidence="1" type="ORF">HMPREF3206_00202</name>
</gene>
<reference evidence="2" key="1">
    <citation type="submission" date="2016-01" db="EMBL/GenBank/DDBJ databases">
        <authorList>
            <person name="Mitreva M."/>
            <person name="Pepin K.H."/>
            <person name="Mihindukulasuriya K.A."/>
            <person name="Fulton R."/>
            <person name="Fronick C."/>
            <person name="O'Laughlin M."/>
            <person name="Miner T."/>
            <person name="Herter B."/>
            <person name="Rosa B.A."/>
            <person name="Cordes M."/>
            <person name="Tomlinson C."/>
            <person name="Wollam A."/>
            <person name="Palsikar V.B."/>
            <person name="Mardis E.R."/>
            <person name="Wilson R.K."/>
        </authorList>
    </citation>
    <scope>NUCLEOTIDE SEQUENCE [LARGE SCALE GENOMIC DNA]</scope>
    <source>
        <strain evidence="2">CMW8396</strain>
    </source>
</reference>
<sequence length="385" mass="45612">MITEKEYFLLALLAYCDFSKKHIGKNLWKIWEEEKEKKTFRTSFTLLQSKFYPQFMTFFEEELKKWFIIRIDNRKAKKISSSQSGFFSVCFGNSKQEYVISYRGSEVYPLEDAYQDFINTDLTIGMGKIPIQFHEGIEVVEKLVQDLGLKYPQISLTGHSLGGGIAQYVAFSLHNLHQYIPITYTWNAVGITHIEELSIQKIKRNIDYQKKIVNYGHSEDFTNSLFSHIGKQYFVDRKLSSKRINHRNFLEKIPFLKKSLSSFHCENVFLPFFGEGKSLQKKVCLAYLAAACRKLIMQEKLFSKDFLADYYLQTDLSKITLEKYRRELIEALKKYTKALYCKQIIEQLEDFSPQDMQVFWKEFLRRIASPYRYLDVFDILVYEYI</sequence>
<dbReference type="Pfam" id="PF26363">
    <property type="entry name" value="Phospholipase-like"/>
    <property type="match status" value="1"/>
</dbReference>